<reference evidence="1" key="1">
    <citation type="submission" date="2020-03" db="EMBL/GenBank/DDBJ databases">
        <title>The deep terrestrial virosphere.</title>
        <authorList>
            <person name="Holmfeldt K."/>
            <person name="Nilsson E."/>
            <person name="Simone D."/>
            <person name="Lopez-Fernandez M."/>
            <person name="Wu X."/>
            <person name="de Brujin I."/>
            <person name="Lundin D."/>
            <person name="Andersson A."/>
            <person name="Bertilsson S."/>
            <person name="Dopson M."/>
        </authorList>
    </citation>
    <scope>NUCLEOTIDE SEQUENCE</scope>
    <source>
        <strain evidence="2">MM415A06053</strain>
        <strain evidence="3">MM415B03040</strain>
        <strain evidence="1">TM448A02405</strain>
    </source>
</reference>
<proteinExistence type="predicted"/>
<evidence type="ECO:0000313" key="1">
    <source>
        <dbReference type="EMBL" id="QJA51948.1"/>
    </source>
</evidence>
<sequence length="85" mass="9576">MSLKCPYRKVTKGSVHYCGGDLYCLDTFSHLGENKVVRKSTVTAQHVIRNYACANCGRRYKSIEVLNPVSYKTKEIPKSHLAKLA</sequence>
<organism evidence="1">
    <name type="scientific">viral metagenome</name>
    <dbReference type="NCBI Taxonomy" id="1070528"/>
    <lineage>
        <taxon>unclassified sequences</taxon>
        <taxon>metagenomes</taxon>
        <taxon>organismal metagenomes</taxon>
    </lineage>
</organism>
<dbReference type="EMBL" id="MT141633">
    <property type="protein sequence ID" value="QJA68616.1"/>
    <property type="molecule type" value="Genomic_DNA"/>
</dbReference>
<name>A0A6H1ZWR2_9ZZZZ</name>
<accession>A0A6H1ZWR2</accession>
<evidence type="ECO:0000313" key="2">
    <source>
        <dbReference type="EMBL" id="QJA68616.1"/>
    </source>
</evidence>
<dbReference type="EMBL" id="MT144301">
    <property type="protein sequence ID" value="QJA51948.1"/>
    <property type="molecule type" value="Genomic_DNA"/>
</dbReference>
<gene>
    <name evidence="2" type="ORF">MM415A06053_0005</name>
    <name evidence="3" type="ORF">MM415B03040_0006</name>
    <name evidence="1" type="ORF">TM448A02405_0003</name>
</gene>
<dbReference type="AlphaFoldDB" id="A0A6H1ZWR2"/>
<protein>
    <submittedName>
        <fullName evidence="1">Uncharacterized protein</fullName>
    </submittedName>
</protein>
<evidence type="ECO:0000313" key="3">
    <source>
        <dbReference type="EMBL" id="QJA87168.1"/>
    </source>
</evidence>
<dbReference type="EMBL" id="MT142686">
    <property type="protein sequence ID" value="QJA87168.1"/>
    <property type="molecule type" value="Genomic_DNA"/>
</dbReference>